<dbReference type="Gene3D" id="3.90.1140.10">
    <property type="entry name" value="Cyclic phosphodiesterase"/>
    <property type="match status" value="1"/>
</dbReference>
<dbReference type="Proteomes" id="UP000035763">
    <property type="component" value="Unassembled WGS sequence"/>
</dbReference>
<dbReference type="SUPFAM" id="SSF55144">
    <property type="entry name" value="LigT-like"/>
    <property type="match status" value="1"/>
</dbReference>
<dbReference type="AlphaFoldDB" id="W6JUK9"/>
<sequence length="174" mass="18755">MLTIGVAIDVPEPFGSVLQHARVAAGDPLAKAIPPHVTLLPPTVVSGPESMEFEAHCERVAAAYRPFELELDGTGTFRPVSPVVFVALAQGAEQCSALERAVRAGPVERLLDFPYHPHVTIAHHLPEEALAAAECSLADFRAAFTVSAFHLYHHGADEIWRPVVAFELGARVPR</sequence>
<dbReference type="RefSeq" id="WP_048694110.1">
    <property type="nucleotide sequence ID" value="NZ_HG764815.1"/>
</dbReference>
<dbReference type="InterPro" id="IPR009097">
    <property type="entry name" value="Cyclic_Pdiesterase"/>
</dbReference>
<evidence type="ECO:0000313" key="2">
    <source>
        <dbReference type="Proteomes" id="UP000035763"/>
    </source>
</evidence>
<dbReference type="OrthoDB" id="358773at2"/>
<dbReference type="InterPro" id="IPR050580">
    <property type="entry name" value="2H_phosphoesterase_YjcG-like"/>
</dbReference>
<organism evidence="1 2">
    <name type="scientific">Nostocoides australiense Ben110</name>
    <dbReference type="NCBI Taxonomy" id="1193182"/>
    <lineage>
        <taxon>Bacteria</taxon>
        <taxon>Bacillati</taxon>
        <taxon>Actinomycetota</taxon>
        <taxon>Actinomycetes</taxon>
        <taxon>Micrococcales</taxon>
        <taxon>Intrasporangiaceae</taxon>
        <taxon>Nostocoides</taxon>
    </lineage>
</organism>
<keyword evidence="2" id="KW-1185">Reference proteome</keyword>
<reference evidence="1 2" key="1">
    <citation type="journal article" date="2013" name="ISME J.">
        <title>A metabolic model for members of the genus Tetrasphaera involved in enhanced biological phosphorus removal.</title>
        <authorList>
            <person name="Kristiansen R."/>
            <person name="Nguyen H.T.T."/>
            <person name="Saunders A.M."/>
            <person name="Nielsen J.L."/>
            <person name="Wimmer R."/>
            <person name="Le V.Q."/>
            <person name="McIlroy S.J."/>
            <person name="Petrovski S."/>
            <person name="Seviour R.J."/>
            <person name="Calteau A."/>
            <person name="Nielsen K.L."/>
            <person name="Nielsen P.H."/>
        </authorList>
    </citation>
    <scope>NUCLEOTIDE SEQUENCE [LARGE SCALE GENOMIC DNA]</scope>
    <source>
        <strain evidence="1 2">Ben110</strain>
    </source>
</reference>
<proteinExistence type="predicted"/>
<protein>
    <submittedName>
        <fullName evidence="1">Putative secreted protein</fullName>
    </submittedName>
</protein>
<dbReference type="PANTHER" id="PTHR40037:SF1">
    <property type="entry name" value="PHOSPHOESTERASE SAOUHSC_00951-RELATED"/>
    <property type="match status" value="1"/>
</dbReference>
<name>W6JUK9_9MICO</name>
<gene>
    <name evidence="1" type="ORF">BN11_230039</name>
</gene>
<dbReference type="PANTHER" id="PTHR40037">
    <property type="entry name" value="PHOSPHOESTERASE YJCG-RELATED"/>
    <property type="match status" value="1"/>
</dbReference>
<evidence type="ECO:0000313" key="1">
    <source>
        <dbReference type="EMBL" id="CCH73083.1"/>
    </source>
</evidence>
<dbReference type="EMBL" id="CAJA01000146">
    <property type="protein sequence ID" value="CCH73083.1"/>
    <property type="molecule type" value="Genomic_DNA"/>
</dbReference>
<dbReference type="STRING" id="1193182.BN11_230039"/>
<dbReference type="Pfam" id="PF13563">
    <property type="entry name" value="2_5_RNA_ligase2"/>
    <property type="match status" value="1"/>
</dbReference>
<comment type="caution">
    <text evidence="1">The sequence shown here is derived from an EMBL/GenBank/DDBJ whole genome shotgun (WGS) entry which is preliminary data.</text>
</comment>
<accession>W6JUK9</accession>